<keyword evidence="8" id="KW-0411">Iron-sulfur</keyword>
<dbReference type="PRINTS" id="PR00406">
    <property type="entry name" value="CYTB5RDTASE"/>
</dbReference>
<proteinExistence type="inferred from homology"/>
<evidence type="ECO:0000256" key="5">
    <source>
        <dbReference type="ARBA" id="ARBA00022827"/>
    </source>
</evidence>
<evidence type="ECO:0000313" key="13">
    <source>
        <dbReference type="Proteomes" id="UP001055156"/>
    </source>
</evidence>
<evidence type="ECO:0000259" key="10">
    <source>
        <dbReference type="PROSITE" id="PS51085"/>
    </source>
</evidence>
<feature type="domain" description="FAD-binding FR-type" evidence="11">
    <location>
        <begin position="9"/>
        <end position="112"/>
    </location>
</feature>
<evidence type="ECO:0000256" key="8">
    <source>
        <dbReference type="ARBA" id="ARBA00023014"/>
    </source>
</evidence>
<dbReference type="SUPFAM" id="SSF52343">
    <property type="entry name" value="Ferredoxin reductase-like, C-terminal NADP-linked domain"/>
    <property type="match status" value="1"/>
</dbReference>
<dbReference type="InterPro" id="IPR008333">
    <property type="entry name" value="Cbr1-like_FAD-bd_dom"/>
</dbReference>
<keyword evidence="4" id="KW-0479">Metal-binding</keyword>
<accession>A0ABQ4TC08</accession>
<evidence type="ECO:0000259" key="11">
    <source>
        <dbReference type="PROSITE" id="PS51384"/>
    </source>
</evidence>
<evidence type="ECO:0000256" key="9">
    <source>
        <dbReference type="ARBA" id="ARBA00061434"/>
    </source>
</evidence>
<evidence type="ECO:0000256" key="3">
    <source>
        <dbReference type="ARBA" id="ARBA00022714"/>
    </source>
</evidence>
<dbReference type="CDD" id="cd00207">
    <property type="entry name" value="fer2"/>
    <property type="match status" value="1"/>
</dbReference>
<keyword evidence="7" id="KW-0408">Iron</keyword>
<dbReference type="SUPFAM" id="SSF63380">
    <property type="entry name" value="Riboflavin synthase domain-like"/>
    <property type="match status" value="1"/>
</dbReference>
<dbReference type="PROSITE" id="PS00197">
    <property type="entry name" value="2FE2S_FER_1"/>
    <property type="match status" value="1"/>
</dbReference>
<dbReference type="InterPro" id="IPR039261">
    <property type="entry name" value="FNR_nucleotide-bd"/>
</dbReference>
<dbReference type="Proteomes" id="UP001055156">
    <property type="component" value="Unassembled WGS sequence"/>
</dbReference>
<dbReference type="EMBL" id="BPQV01000006">
    <property type="protein sequence ID" value="GJE27607.1"/>
    <property type="molecule type" value="Genomic_DNA"/>
</dbReference>
<evidence type="ECO:0000256" key="4">
    <source>
        <dbReference type="ARBA" id="ARBA00022723"/>
    </source>
</evidence>
<dbReference type="InterPro" id="IPR017927">
    <property type="entry name" value="FAD-bd_FR_type"/>
</dbReference>
<dbReference type="InterPro" id="IPR017938">
    <property type="entry name" value="Riboflavin_synthase-like_b-brl"/>
</dbReference>
<reference evidence="12" key="2">
    <citation type="submission" date="2021-08" db="EMBL/GenBank/DDBJ databases">
        <authorList>
            <person name="Tani A."/>
            <person name="Ola A."/>
            <person name="Ogura Y."/>
            <person name="Katsura K."/>
            <person name="Hayashi T."/>
        </authorList>
    </citation>
    <scope>NUCLEOTIDE SEQUENCE</scope>
    <source>
        <strain evidence="12">NBRC 15689</strain>
    </source>
</reference>
<dbReference type="InterPro" id="IPR001433">
    <property type="entry name" value="OxRdtase_FAD/NAD-bd"/>
</dbReference>
<dbReference type="InterPro" id="IPR036010">
    <property type="entry name" value="2Fe-2S_ferredoxin-like_sf"/>
</dbReference>
<feature type="domain" description="2Fe-2S ferredoxin-type" evidence="10">
    <location>
        <begin position="264"/>
        <end position="350"/>
    </location>
</feature>
<dbReference type="Pfam" id="PF00970">
    <property type="entry name" value="FAD_binding_6"/>
    <property type="match status" value="1"/>
</dbReference>
<sequence>MDMQAIWRGGGDRLVCAAIRDEAPGVKTFRFVPASGSRIVFDPGQFLTIAVPLGDEAAWRSFTIASSPLRGDGVDLTIKAQAGGRATRWLHDSLAPGMSLESRPPAGSFRLAAAPDRPLVLVSAGSGATPMAAILRWLADRDLRVPVHHVHVGRTREDLLFREELTDLAHRIGTWRLDWIVTRGAPEPGILAGRPEAGFWTTLIPSLRDAEVFACGPGAFMSAVAAAHRTTGAATARFHQESFGTEAPTAAPPAVLPSEAAGAEQLARFLPSGREAMVRSGESLLDAALRVGVRIPNSCRQGICGTCRVRKVSGEVSMTHAGGISDEEIADGDILACCAHPQGPVTLKVS</sequence>
<dbReference type="Gene3D" id="2.40.30.10">
    <property type="entry name" value="Translation factors"/>
    <property type="match status" value="1"/>
</dbReference>
<comment type="similarity">
    <text evidence="9">In the N-terminal section; belongs to the FAD-binding oxidoreductase type 6 family.</text>
</comment>
<dbReference type="InterPro" id="IPR006058">
    <property type="entry name" value="2Fe2S_fd_BS"/>
</dbReference>
<comment type="caution">
    <text evidence="12">The sequence shown here is derived from an EMBL/GenBank/DDBJ whole genome shotgun (WGS) entry which is preliminary data.</text>
</comment>
<dbReference type="PROSITE" id="PS51085">
    <property type="entry name" value="2FE2S_FER_2"/>
    <property type="match status" value="1"/>
</dbReference>
<dbReference type="InterPro" id="IPR001041">
    <property type="entry name" value="2Fe-2S_ferredoxin-type"/>
</dbReference>
<organism evidence="12 13">
    <name type="scientific">Methylobacterium organophilum</name>
    <dbReference type="NCBI Taxonomy" id="410"/>
    <lineage>
        <taxon>Bacteria</taxon>
        <taxon>Pseudomonadati</taxon>
        <taxon>Pseudomonadota</taxon>
        <taxon>Alphaproteobacteria</taxon>
        <taxon>Hyphomicrobiales</taxon>
        <taxon>Methylobacteriaceae</taxon>
        <taxon>Methylobacterium</taxon>
    </lineage>
</organism>
<dbReference type="PANTHER" id="PTHR47354:SF6">
    <property type="entry name" value="NADH OXIDOREDUCTASE HCR"/>
    <property type="match status" value="1"/>
</dbReference>
<keyword evidence="5" id="KW-0274">FAD</keyword>
<keyword evidence="6" id="KW-0560">Oxidoreductase</keyword>
<evidence type="ECO:0000313" key="12">
    <source>
        <dbReference type="EMBL" id="GJE27607.1"/>
    </source>
</evidence>
<dbReference type="Gene3D" id="3.40.50.80">
    <property type="entry name" value="Nucleotide-binding domain of ferredoxin-NADP reductase (FNR) module"/>
    <property type="match status" value="1"/>
</dbReference>
<dbReference type="SUPFAM" id="SSF54292">
    <property type="entry name" value="2Fe-2S ferredoxin-like"/>
    <property type="match status" value="1"/>
</dbReference>
<evidence type="ECO:0000256" key="7">
    <source>
        <dbReference type="ARBA" id="ARBA00023004"/>
    </source>
</evidence>
<dbReference type="Gene3D" id="3.10.20.30">
    <property type="match status" value="1"/>
</dbReference>
<keyword evidence="3" id="KW-0001">2Fe-2S</keyword>
<evidence type="ECO:0000256" key="1">
    <source>
        <dbReference type="ARBA" id="ARBA00001974"/>
    </source>
</evidence>
<name>A0ABQ4TC08_METOR</name>
<dbReference type="PROSITE" id="PS51384">
    <property type="entry name" value="FAD_FR"/>
    <property type="match status" value="1"/>
</dbReference>
<keyword evidence="13" id="KW-1185">Reference proteome</keyword>
<gene>
    <name evidence="12" type="primary">kshB</name>
    <name evidence="12" type="ORF">LKMONMHP_2467</name>
</gene>
<keyword evidence="2" id="KW-0285">Flavoprotein</keyword>
<dbReference type="InterPro" id="IPR012675">
    <property type="entry name" value="Beta-grasp_dom_sf"/>
</dbReference>
<dbReference type="Pfam" id="PF00175">
    <property type="entry name" value="NAD_binding_1"/>
    <property type="match status" value="1"/>
</dbReference>
<dbReference type="PANTHER" id="PTHR47354">
    <property type="entry name" value="NADH OXIDOREDUCTASE HCR"/>
    <property type="match status" value="1"/>
</dbReference>
<reference evidence="12" key="1">
    <citation type="journal article" date="2021" name="Front. Microbiol.">
        <title>Comprehensive Comparative Genomics and Phenotyping of Methylobacterium Species.</title>
        <authorList>
            <person name="Alessa O."/>
            <person name="Ogura Y."/>
            <person name="Fujitani Y."/>
            <person name="Takami H."/>
            <person name="Hayashi T."/>
            <person name="Sahin N."/>
            <person name="Tani A."/>
        </authorList>
    </citation>
    <scope>NUCLEOTIDE SEQUENCE</scope>
    <source>
        <strain evidence="12">NBRC 15689</strain>
    </source>
</reference>
<comment type="cofactor">
    <cofactor evidence="1">
        <name>FAD</name>
        <dbReference type="ChEBI" id="CHEBI:57692"/>
    </cofactor>
</comment>
<evidence type="ECO:0000256" key="2">
    <source>
        <dbReference type="ARBA" id="ARBA00022630"/>
    </source>
</evidence>
<protein>
    <submittedName>
        <fullName evidence="12">3-ketosteroid-9-alpha-monooxygenase, ferredoxin reductase component</fullName>
    </submittedName>
</protein>
<evidence type="ECO:0000256" key="6">
    <source>
        <dbReference type="ARBA" id="ARBA00023002"/>
    </source>
</evidence>
<dbReference type="Pfam" id="PF00111">
    <property type="entry name" value="Fer2"/>
    <property type="match status" value="1"/>
</dbReference>
<dbReference type="InterPro" id="IPR050415">
    <property type="entry name" value="MRET"/>
</dbReference>